<keyword evidence="11" id="KW-1185">Reference proteome</keyword>
<comment type="similarity">
    <text evidence="8">Belongs to the ABC transporter superfamily. Energy-coupling factor EcfA family.</text>
</comment>
<dbReference type="Proteomes" id="UP000051565">
    <property type="component" value="Unassembled WGS sequence"/>
</dbReference>
<comment type="caution">
    <text evidence="10">The sequence shown here is derived from an EMBL/GenBank/DDBJ whole genome shotgun (WGS) entry which is preliminary data.</text>
</comment>
<dbReference type="PANTHER" id="PTHR43553:SF27">
    <property type="entry name" value="ENERGY-COUPLING FACTOR TRANSPORTER ATP-BINDING PROTEIN ECFA2"/>
    <property type="match status" value="1"/>
</dbReference>
<dbReference type="FunFam" id="3.40.50.300:FF:000224">
    <property type="entry name" value="Energy-coupling factor transporter ATP-binding protein EcfA"/>
    <property type="match status" value="1"/>
</dbReference>
<evidence type="ECO:0000256" key="4">
    <source>
        <dbReference type="ARBA" id="ARBA00022741"/>
    </source>
</evidence>
<dbReference type="InterPro" id="IPR050095">
    <property type="entry name" value="ECF_ABC_transporter_ATP-bd"/>
</dbReference>
<dbReference type="SMART" id="SM00382">
    <property type="entry name" value="AAA"/>
    <property type="match status" value="1"/>
</dbReference>
<dbReference type="InterPro" id="IPR017871">
    <property type="entry name" value="ABC_transporter-like_CS"/>
</dbReference>
<evidence type="ECO:0000313" key="10">
    <source>
        <dbReference type="EMBL" id="KRN78577.1"/>
    </source>
</evidence>
<dbReference type="GO" id="GO:0005524">
    <property type="term" value="F:ATP binding"/>
    <property type="evidence" value="ECO:0007669"/>
    <property type="project" value="UniProtKB-UniRule"/>
</dbReference>
<keyword evidence="2 8" id="KW-0813">Transport</keyword>
<keyword evidence="4 8" id="KW-0547">Nucleotide-binding</keyword>
<dbReference type="InterPro" id="IPR027417">
    <property type="entry name" value="P-loop_NTPase"/>
</dbReference>
<dbReference type="InterPro" id="IPR003593">
    <property type="entry name" value="AAA+_ATPase"/>
</dbReference>
<dbReference type="InterPro" id="IPR003439">
    <property type="entry name" value="ABC_transporter-like_ATP-bd"/>
</dbReference>
<dbReference type="GeneID" id="61250018"/>
<evidence type="ECO:0000256" key="5">
    <source>
        <dbReference type="ARBA" id="ARBA00022840"/>
    </source>
</evidence>
<evidence type="ECO:0000256" key="2">
    <source>
        <dbReference type="ARBA" id="ARBA00022448"/>
    </source>
</evidence>
<dbReference type="EMBL" id="JQBT01000033">
    <property type="protein sequence ID" value="KRN78577.1"/>
    <property type="molecule type" value="Genomic_DNA"/>
</dbReference>
<dbReference type="GO" id="GO:0042626">
    <property type="term" value="F:ATPase-coupled transmembrane transporter activity"/>
    <property type="evidence" value="ECO:0007669"/>
    <property type="project" value="TreeGrafter"/>
</dbReference>
<dbReference type="PROSITE" id="PS00211">
    <property type="entry name" value="ABC_TRANSPORTER_1"/>
    <property type="match status" value="1"/>
</dbReference>
<sequence>MDYQINLNNVDYLYAPNTPFVHLALHGINLKVKKGEFLTIIGSTGSGKSTLIKLLNGLQTATRGIVEINGIELNSKTKKKNLQEIRSQVGMIFQSPEKQLFADTVLDDVSFGPLNFGYSKKESETLAKKTLLSVGIKSELFNRSPFELSGGQMRRVAIAGVLAMQPQVLVLDEPTVGLDANGKKNILELIKKLNVKNKTTIIMVTHDMNVVSEYSNRVVYLNKGQVQADIIPKQFFADYQDTVILPDAVKMYKLLKQHGIVLDELPMTKNELIKLIMQKSKMVR</sequence>
<gene>
    <name evidence="10" type="ORF">IV52_GL000853</name>
</gene>
<dbReference type="NCBIfam" id="TIGR04521">
    <property type="entry name" value="ECF_ATPase_2"/>
    <property type="match status" value="1"/>
</dbReference>
<dbReference type="Gene3D" id="3.40.50.300">
    <property type="entry name" value="P-loop containing nucleotide triphosphate hydrolases"/>
    <property type="match status" value="1"/>
</dbReference>
<dbReference type="CDD" id="cd03225">
    <property type="entry name" value="ABC_cobalt_CbiO_domain1"/>
    <property type="match status" value="1"/>
</dbReference>
<evidence type="ECO:0000259" key="9">
    <source>
        <dbReference type="PROSITE" id="PS50893"/>
    </source>
</evidence>
<evidence type="ECO:0000256" key="8">
    <source>
        <dbReference type="RuleBase" id="RU365104"/>
    </source>
</evidence>
<comment type="subunit">
    <text evidence="8">Forms a stable energy-coupling factor (ECF) transporter complex composed of 2 membrane-embedded substrate-binding proteins (S component), 2 ATP-binding proteins (A component) and 2 transmembrane proteins (T component).</text>
</comment>
<dbReference type="PANTHER" id="PTHR43553">
    <property type="entry name" value="HEAVY METAL TRANSPORTER"/>
    <property type="match status" value="1"/>
</dbReference>
<dbReference type="PROSITE" id="PS50893">
    <property type="entry name" value="ABC_TRANSPORTER_2"/>
    <property type="match status" value="1"/>
</dbReference>
<evidence type="ECO:0000256" key="3">
    <source>
        <dbReference type="ARBA" id="ARBA00022475"/>
    </source>
</evidence>
<dbReference type="InterPro" id="IPR030946">
    <property type="entry name" value="EcfA2"/>
</dbReference>
<keyword evidence="6" id="KW-1278">Translocase</keyword>
<evidence type="ECO:0000256" key="7">
    <source>
        <dbReference type="ARBA" id="ARBA00023136"/>
    </source>
</evidence>
<reference evidence="10 11" key="1">
    <citation type="journal article" date="2015" name="Genome Announc.">
        <title>Expanding the biotechnology potential of lactobacilli through comparative genomics of 213 strains and associated genera.</title>
        <authorList>
            <person name="Sun Z."/>
            <person name="Harris H.M."/>
            <person name="McCann A."/>
            <person name="Guo C."/>
            <person name="Argimon S."/>
            <person name="Zhang W."/>
            <person name="Yang X."/>
            <person name="Jeffery I.B."/>
            <person name="Cooney J.C."/>
            <person name="Kagawa T.F."/>
            <person name="Liu W."/>
            <person name="Song Y."/>
            <person name="Salvetti E."/>
            <person name="Wrobel A."/>
            <person name="Rasinkangas P."/>
            <person name="Parkhill J."/>
            <person name="Rea M.C."/>
            <person name="O'Sullivan O."/>
            <person name="Ritari J."/>
            <person name="Douillard F.P."/>
            <person name="Paul Ross R."/>
            <person name="Yang R."/>
            <person name="Briner A.E."/>
            <person name="Felis G.E."/>
            <person name="de Vos W.M."/>
            <person name="Barrangou R."/>
            <person name="Klaenhammer T.R."/>
            <person name="Caufield P.W."/>
            <person name="Cui Y."/>
            <person name="Zhang H."/>
            <person name="O'Toole P.W."/>
        </authorList>
    </citation>
    <scope>NUCLEOTIDE SEQUENCE [LARGE SCALE GENOMIC DNA]</scope>
    <source>
        <strain evidence="10 11">DSM 20690</strain>
    </source>
</reference>
<accession>A0A0R2JN65</accession>
<dbReference type="SUPFAM" id="SSF52540">
    <property type="entry name" value="P-loop containing nucleoside triphosphate hydrolases"/>
    <property type="match status" value="1"/>
</dbReference>
<dbReference type="PATRIC" id="fig|1122148.6.peg.877"/>
<protein>
    <recommendedName>
        <fullName evidence="8">Energy-coupling factor transporter ATP-binding protein EcfA2</fullName>
        <ecNumber evidence="8">7.-.-.-</ecNumber>
    </recommendedName>
</protein>
<organism evidence="10 11">
    <name type="scientific">Fructilactobacillus lindneri DSM 20690 = JCM 11027</name>
    <dbReference type="NCBI Taxonomy" id="1122148"/>
    <lineage>
        <taxon>Bacteria</taxon>
        <taxon>Bacillati</taxon>
        <taxon>Bacillota</taxon>
        <taxon>Bacilli</taxon>
        <taxon>Lactobacillales</taxon>
        <taxon>Lactobacillaceae</taxon>
        <taxon>Fructilactobacillus</taxon>
    </lineage>
</organism>
<comment type="function">
    <text evidence="8">ATP-binding (A) component of a common energy-coupling factor (ECF) ABC-transporter complex.</text>
</comment>
<dbReference type="GO" id="GO:0016887">
    <property type="term" value="F:ATP hydrolysis activity"/>
    <property type="evidence" value="ECO:0007669"/>
    <property type="project" value="InterPro"/>
</dbReference>
<dbReference type="InterPro" id="IPR015856">
    <property type="entry name" value="ABC_transpr_CbiO/EcfA_su"/>
</dbReference>
<comment type="subcellular location">
    <subcellularLocation>
        <location evidence="1 8">Cell membrane</location>
        <topology evidence="1 8">Peripheral membrane protein</topology>
    </subcellularLocation>
</comment>
<evidence type="ECO:0000256" key="1">
    <source>
        <dbReference type="ARBA" id="ARBA00004202"/>
    </source>
</evidence>
<dbReference type="STRING" id="53444.AYR59_03875"/>
<dbReference type="GO" id="GO:0043190">
    <property type="term" value="C:ATP-binding cassette (ABC) transporter complex"/>
    <property type="evidence" value="ECO:0007669"/>
    <property type="project" value="TreeGrafter"/>
</dbReference>
<evidence type="ECO:0000313" key="11">
    <source>
        <dbReference type="Proteomes" id="UP000051565"/>
    </source>
</evidence>
<name>A0A0R2JN65_9LACO</name>
<proteinExistence type="inferred from homology"/>
<dbReference type="AlphaFoldDB" id="A0A0R2JN65"/>
<feature type="domain" description="ABC transporter" evidence="9">
    <location>
        <begin position="5"/>
        <end position="248"/>
    </location>
</feature>
<keyword evidence="3 8" id="KW-1003">Cell membrane</keyword>
<keyword evidence="5 8" id="KW-0067">ATP-binding</keyword>
<evidence type="ECO:0000256" key="6">
    <source>
        <dbReference type="ARBA" id="ARBA00022967"/>
    </source>
</evidence>
<dbReference type="RefSeq" id="WP_056997689.1">
    <property type="nucleotide sequence ID" value="NZ_FUXS01000002.1"/>
</dbReference>
<dbReference type="Pfam" id="PF00005">
    <property type="entry name" value="ABC_tran"/>
    <property type="match status" value="1"/>
</dbReference>
<keyword evidence="7 8" id="KW-0472">Membrane</keyword>
<dbReference type="EC" id="7.-.-.-" evidence="8"/>
<dbReference type="OrthoDB" id="9784332at2"/>